<keyword evidence="10" id="KW-1015">Disulfide bond</keyword>
<keyword evidence="8 14" id="KW-0862">Zinc</keyword>
<dbReference type="Pfam" id="PF04389">
    <property type="entry name" value="Peptidase_M28"/>
    <property type="match status" value="1"/>
</dbReference>
<evidence type="ECO:0000256" key="5">
    <source>
        <dbReference type="ARBA" id="ARBA00022723"/>
    </source>
</evidence>
<evidence type="ECO:0000256" key="6">
    <source>
        <dbReference type="ARBA" id="ARBA00022729"/>
    </source>
</evidence>
<dbReference type="AlphaFoldDB" id="A0AAJ0FFT8"/>
<keyword evidence="4 14" id="KW-0645">Protease</keyword>
<evidence type="ECO:0000256" key="1">
    <source>
        <dbReference type="ARBA" id="ARBA00001947"/>
    </source>
</evidence>
<reference evidence="16" key="1">
    <citation type="submission" date="2023-06" db="EMBL/GenBank/DDBJ databases">
        <title>Genome-scale phylogeny and comparative genomics of the fungal order Sordariales.</title>
        <authorList>
            <consortium name="Lawrence Berkeley National Laboratory"/>
            <person name="Hensen N."/>
            <person name="Bonometti L."/>
            <person name="Westerberg I."/>
            <person name="Brannstrom I.O."/>
            <person name="Guillou S."/>
            <person name="Cros-Aarteil S."/>
            <person name="Calhoun S."/>
            <person name="Haridas S."/>
            <person name="Kuo A."/>
            <person name="Mondo S."/>
            <person name="Pangilinan J."/>
            <person name="Riley R."/>
            <person name="Labutti K."/>
            <person name="Andreopoulos B."/>
            <person name="Lipzen A."/>
            <person name="Chen C."/>
            <person name="Yanf M."/>
            <person name="Daum C."/>
            <person name="Ng V."/>
            <person name="Clum A."/>
            <person name="Steindorff A."/>
            <person name="Ohm R."/>
            <person name="Martin F."/>
            <person name="Silar P."/>
            <person name="Natvig D."/>
            <person name="Lalanne C."/>
            <person name="Gautier V."/>
            <person name="Ament-Velasquez S.L."/>
            <person name="Kruys A."/>
            <person name="Hutchinson M.I."/>
            <person name="Powell A.J."/>
            <person name="Barry K."/>
            <person name="Miller A.N."/>
            <person name="Grigoriev I.V."/>
            <person name="Debuchy R."/>
            <person name="Gladieux P."/>
            <person name="Thoren M.H."/>
            <person name="Johannesson H."/>
        </authorList>
    </citation>
    <scope>NUCLEOTIDE SEQUENCE</scope>
    <source>
        <strain evidence="16">PSN4</strain>
    </source>
</reference>
<keyword evidence="5 14" id="KW-0479">Metal-binding</keyword>
<evidence type="ECO:0000256" key="8">
    <source>
        <dbReference type="ARBA" id="ARBA00022833"/>
    </source>
</evidence>
<dbReference type="EMBL" id="MU839827">
    <property type="protein sequence ID" value="KAK1760259.1"/>
    <property type="molecule type" value="Genomic_DNA"/>
</dbReference>
<organism evidence="16 17">
    <name type="scientific">Echria macrotheca</name>
    <dbReference type="NCBI Taxonomy" id="438768"/>
    <lineage>
        <taxon>Eukaryota</taxon>
        <taxon>Fungi</taxon>
        <taxon>Dikarya</taxon>
        <taxon>Ascomycota</taxon>
        <taxon>Pezizomycotina</taxon>
        <taxon>Sordariomycetes</taxon>
        <taxon>Sordariomycetidae</taxon>
        <taxon>Sordariales</taxon>
        <taxon>Schizotheciaceae</taxon>
        <taxon>Echria</taxon>
    </lineage>
</organism>
<evidence type="ECO:0000256" key="14">
    <source>
        <dbReference type="RuleBase" id="RU361240"/>
    </source>
</evidence>
<feature type="domain" description="Peptidase M28" evidence="15">
    <location>
        <begin position="169"/>
        <end position="363"/>
    </location>
</feature>
<dbReference type="GO" id="GO:0046872">
    <property type="term" value="F:metal ion binding"/>
    <property type="evidence" value="ECO:0007669"/>
    <property type="project" value="UniProtKB-KW"/>
</dbReference>
<dbReference type="PANTHER" id="PTHR12147">
    <property type="entry name" value="METALLOPEPTIDASE M28 FAMILY MEMBER"/>
    <property type="match status" value="1"/>
</dbReference>
<dbReference type="EC" id="3.4.-.-" evidence="14"/>
<keyword evidence="6 14" id="KW-0732">Signal</keyword>
<keyword evidence="17" id="KW-1185">Reference proteome</keyword>
<evidence type="ECO:0000256" key="11">
    <source>
        <dbReference type="ARBA" id="ARBA00023180"/>
    </source>
</evidence>
<evidence type="ECO:0000256" key="9">
    <source>
        <dbReference type="ARBA" id="ARBA00023145"/>
    </source>
</evidence>
<feature type="signal peptide" evidence="14">
    <location>
        <begin position="1"/>
        <end position="19"/>
    </location>
</feature>
<dbReference type="GO" id="GO:0008235">
    <property type="term" value="F:metalloexopeptidase activity"/>
    <property type="evidence" value="ECO:0007669"/>
    <property type="project" value="InterPro"/>
</dbReference>
<accession>A0AAJ0FFT8</accession>
<evidence type="ECO:0000256" key="2">
    <source>
        <dbReference type="ARBA" id="ARBA00011245"/>
    </source>
</evidence>
<sequence>MHLSKTLTILAGSAWLASAAPSAGLSKKSDVRLIKTSPEDPGTWVTEDEKITLTAQGKNFVDITDITDPEVLALLSAPDSEEVTIAARAVTYPTSATRQSIANPLLSQVSTTNPQSWLKTLTDFHNRYYRSSYGTQAGDWLFSTIKTVASPNPAITVTKFTHSYNQPSIIVKIPGNSSSLVIVSAHYDSTAGSSTARAPGADDNGSGVVVLLEALRILSSTKFSPKNTLEFHFYSGEEGGLLGSAAVFSSYKSSAKPILAVLNQDMAGYSPSGKLAVYTDYVDSSLTAFVRVVAGAYIGATNTDKCGYGCSDHASARSNGFPAAYVGDETIKDSTPYLHSDKDAYETIMWPAVLRHSKFVLAFLVEASYI</sequence>
<evidence type="ECO:0000256" key="7">
    <source>
        <dbReference type="ARBA" id="ARBA00022801"/>
    </source>
</evidence>
<evidence type="ECO:0000256" key="4">
    <source>
        <dbReference type="ARBA" id="ARBA00022670"/>
    </source>
</evidence>
<keyword evidence="11" id="KW-0325">Glycoprotein</keyword>
<dbReference type="PANTHER" id="PTHR12147:SF56">
    <property type="entry name" value="AMINOPEPTIDASE YDR415C-RELATED"/>
    <property type="match status" value="1"/>
</dbReference>
<dbReference type="GO" id="GO:0004177">
    <property type="term" value="F:aminopeptidase activity"/>
    <property type="evidence" value="ECO:0007669"/>
    <property type="project" value="UniProtKB-KW"/>
</dbReference>
<keyword evidence="7 14" id="KW-0378">Hydrolase</keyword>
<dbReference type="InterPro" id="IPR045175">
    <property type="entry name" value="M28_fam"/>
</dbReference>
<comment type="similarity">
    <text evidence="13">Belongs to the peptidase M28 family. M28E subfamily.</text>
</comment>
<dbReference type="Proteomes" id="UP001239445">
    <property type="component" value="Unassembled WGS sequence"/>
</dbReference>
<comment type="subunit">
    <text evidence="2">Monomer.</text>
</comment>
<evidence type="ECO:0000313" key="17">
    <source>
        <dbReference type="Proteomes" id="UP001239445"/>
    </source>
</evidence>
<evidence type="ECO:0000313" key="16">
    <source>
        <dbReference type="EMBL" id="KAK1760259.1"/>
    </source>
</evidence>
<dbReference type="SUPFAM" id="SSF53187">
    <property type="entry name" value="Zn-dependent exopeptidases"/>
    <property type="match status" value="1"/>
</dbReference>
<evidence type="ECO:0000259" key="15">
    <source>
        <dbReference type="Pfam" id="PF04389"/>
    </source>
</evidence>
<comment type="cofactor">
    <cofactor evidence="1">
        <name>Zn(2+)</name>
        <dbReference type="ChEBI" id="CHEBI:29105"/>
    </cofactor>
</comment>
<proteinExistence type="inferred from homology"/>
<dbReference type="GO" id="GO:0006508">
    <property type="term" value="P:proteolysis"/>
    <property type="evidence" value="ECO:0007669"/>
    <property type="project" value="UniProtKB-KW"/>
</dbReference>
<keyword evidence="3" id="KW-0031">Aminopeptidase</keyword>
<evidence type="ECO:0000256" key="13">
    <source>
        <dbReference type="ARBA" id="ARBA00043962"/>
    </source>
</evidence>
<dbReference type="Gene3D" id="3.40.630.10">
    <property type="entry name" value="Zn peptidases"/>
    <property type="match status" value="1"/>
</dbReference>
<dbReference type="InterPro" id="IPR007484">
    <property type="entry name" value="Peptidase_M28"/>
</dbReference>
<gene>
    <name evidence="16" type="ORF">QBC47DRAFT_312598</name>
</gene>
<evidence type="ECO:0000256" key="10">
    <source>
        <dbReference type="ARBA" id="ARBA00023157"/>
    </source>
</evidence>
<comment type="caution">
    <text evidence="16">The sequence shown here is derived from an EMBL/GenBank/DDBJ whole genome shotgun (WGS) entry which is preliminary data.</text>
</comment>
<feature type="chain" id="PRO_5042312713" description="Peptide hydrolase" evidence="14">
    <location>
        <begin position="20"/>
        <end position="370"/>
    </location>
</feature>
<evidence type="ECO:0000256" key="12">
    <source>
        <dbReference type="ARBA" id="ARBA00043843"/>
    </source>
</evidence>
<keyword evidence="9" id="KW-0865">Zymogen</keyword>
<protein>
    <recommendedName>
        <fullName evidence="14">Peptide hydrolase</fullName>
        <ecNumber evidence="14">3.4.-.-</ecNumber>
    </recommendedName>
</protein>
<name>A0AAJ0FFT8_9PEZI</name>
<comment type="function">
    <text evidence="12">Extracellular aminopeptidase that allows assimilation of proteinaceous substrates.</text>
</comment>
<evidence type="ECO:0000256" key="3">
    <source>
        <dbReference type="ARBA" id="ARBA00022438"/>
    </source>
</evidence>